<evidence type="ECO:0000256" key="5">
    <source>
        <dbReference type="SAM" id="MobiDB-lite"/>
    </source>
</evidence>
<dbReference type="Gene3D" id="1.20.1250.20">
    <property type="entry name" value="MFS general substrate transporter like domains"/>
    <property type="match status" value="1"/>
</dbReference>
<evidence type="ECO:0000256" key="6">
    <source>
        <dbReference type="SAM" id="Phobius"/>
    </source>
</evidence>
<evidence type="ECO:0000256" key="2">
    <source>
        <dbReference type="ARBA" id="ARBA00022692"/>
    </source>
</evidence>
<evidence type="ECO:0000313" key="9">
    <source>
        <dbReference type="Proteomes" id="UP001447188"/>
    </source>
</evidence>
<keyword evidence="9" id="KW-1185">Reference proteome</keyword>
<feature type="compositionally biased region" description="Polar residues" evidence="5">
    <location>
        <begin position="13"/>
        <end position="22"/>
    </location>
</feature>
<dbReference type="CDD" id="cd17502">
    <property type="entry name" value="MFS_Azr1_MDR_like"/>
    <property type="match status" value="1"/>
</dbReference>
<keyword evidence="3 6" id="KW-1133">Transmembrane helix</keyword>
<name>A0ABR3GPM6_9PEZI</name>
<dbReference type="InterPro" id="IPR020846">
    <property type="entry name" value="MFS_dom"/>
</dbReference>
<keyword evidence="2 6" id="KW-0812">Transmembrane</keyword>
<dbReference type="PANTHER" id="PTHR23501">
    <property type="entry name" value="MAJOR FACILITATOR SUPERFAMILY"/>
    <property type="match status" value="1"/>
</dbReference>
<feature type="transmembrane region" description="Helical" evidence="6">
    <location>
        <begin position="315"/>
        <end position="335"/>
    </location>
</feature>
<dbReference type="Proteomes" id="UP001447188">
    <property type="component" value="Unassembled WGS sequence"/>
</dbReference>
<feature type="transmembrane region" description="Helical" evidence="6">
    <location>
        <begin position="404"/>
        <end position="433"/>
    </location>
</feature>
<feature type="transmembrane region" description="Helical" evidence="6">
    <location>
        <begin position="243"/>
        <end position="260"/>
    </location>
</feature>
<accession>A0ABR3GPM6</accession>
<feature type="transmembrane region" description="Helical" evidence="6">
    <location>
        <begin position="512"/>
        <end position="534"/>
    </location>
</feature>
<evidence type="ECO:0000256" key="1">
    <source>
        <dbReference type="ARBA" id="ARBA00004141"/>
    </source>
</evidence>
<protein>
    <recommendedName>
        <fullName evidence="7">Major facilitator superfamily (MFS) profile domain-containing protein</fullName>
    </recommendedName>
</protein>
<dbReference type="InterPro" id="IPR036259">
    <property type="entry name" value="MFS_trans_sf"/>
</dbReference>
<feature type="domain" description="Major facilitator superfamily (MFS) profile" evidence="7">
    <location>
        <begin position="50"/>
        <end position="538"/>
    </location>
</feature>
<dbReference type="PROSITE" id="PS50850">
    <property type="entry name" value="MFS"/>
    <property type="match status" value="1"/>
</dbReference>
<feature type="region of interest" description="Disordered" evidence="5">
    <location>
        <begin position="1"/>
        <end position="37"/>
    </location>
</feature>
<evidence type="ECO:0000256" key="3">
    <source>
        <dbReference type="ARBA" id="ARBA00022989"/>
    </source>
</evidence>
<comment type="caution">
    <text evidence="8">The sequence shown here is derived from an EMBL/GenBank/DDBJ whole genome shotgun (WGS) entry which is preliminary data.</text>
</comment>
<organism evidence="8 9">
    <name type="scientific">Discina gigas</name>
    <dbReference type="NCBI Taxonomy" id="1032678"/>
    <lineage>
        <taxon>Eukaryota</taxon>
        <taxon>Fungi</taxon>
        <taxon>Dikarya</taxon>
        <taxon>Ascomycota</taxon>
        <taxon>Pezizomycotina</taxon>
        <taxon>Pezizomycetes</taxon>
        <taxon>Pezizales</taxon>
        <taxon>Discinaceae</taxon>
        <taxon>Discina</taxon>
    </lineage>
</organism>
<dbReference type="SUPFAM" id="SSF103473">
    <property type="entry name" value="MFS general substrate transporter"/>
    <property type="match status" value="1"/>
</dbReference>
<gene>
    <name evidence="8" type="ORF">Q9L58_003430</name>
</gene>
<dbReference type="InterPro" id="IPR011701">
    <property type="entry name" value="MFS"/>
</dbReference>
<feature type="transmembrane region" description="Helical" evidence="6">
    <location>
        <begin position="49"/>
        <end position="73"/>
    </location>
</feature>
<feature type="transmembrane region" description="Helical" evidence="6">
    <location>
        <begin position="115"/>
        <end position="134"/>
    </location>
</feature>
<keyword evidence="4 6" id="KW-0472">Membrane</keyword>
<feature type="transmembrane region" description="Helical" evidence="6">
    <location>
        <begin position="140"/>
        <end position="161"/>
    </location>
</feature>
<proteinExistence type="predicted"/>
<evidence type="ECO:0000313" key="8">
    <source>
        <dbReference type="EMBL" id="KAL0637541.1"/>
    </source>
</evidence>
<evidence type="ECO:0000256" key="4">
    <source>
        <dbReference type="ARBA" id="ARBA00023136"/>
    </source>
</evidence>
<feature type="transmembrane region" description="Helical" evidence="6">
    <location>
        <begin position="173"/>
        <end position="195"/>
    </location>
</feature>
<feature type="transmembrane region" description="Helical" evidence="6">
    <location>
        <begin position="379"/>
        <end position="398"/>
    </location>
</feature>
<dbReference type="EMBL" id="JBBBZM010000033">
    <property type="protein sequence ID" value="KAL0637541.1"/>
    <property type="molecule type" value="Genomic_DNA"/>
</dbReference>
<feature type="transmembrane region" description="Helical" evidence="6">
    <location>
        <begin position="347"/>
        <end position="367"/>
    </location>
</feature>
<reference evidence="8 9" key="1">
    <citation type="submission" date="2024-02" db="EMBL/GenBank/DDBJ databases">
        <title>Discinaceae phylogenomics.</title>
        <authorList>
            <person name="Dirks A.C."/>
            <person name="James T.Y."/>
        </authorList>
    </citation>
    <scope>NUCLEOTIDE SEQUENCE [LARGE SCALE GENOMIC DNA]</scope>
    <source>
        <strain evidence="8 9">ACD0624</strain>
    </source>
</reference>
<dbReference type="PANTHER" id="PTHR23501:SF84">
    <property type="entry name" value="VACUOLAR MEMBRANE AMINO ACID UPTAKE TRANSPORTER FNX2"/>
    <property type="match status" value="1"/>
</dbReference>
<feature type="transmembrane region" description="Helical" evidence="6">
    <location>
        <begin position="272"/>
        <end position="294"/>
    </location>
</feature>
<dbReference type="Pfam" id="PF07690">
    <property type="entry name" value="MFS_1"/>
    <property type="match status" value="1"/>
</dbReference>
<evidence type="ECO:0000259" key="7">
    <source>
        <dbReference type="PROSITE" id="PS50850"/>
    </source>
</evidence>
<sequence>MPNNERTPLLASDDNSITSKNSAAAGENNNKDPEALADGPRIPGLKLSVIIPAMAIGVFLAAMDNTIVMSAYGSIGTEMKELNRTSWIATAYLLTTTSFQPLYGKLSDIFGRKSALLFSYTVFGIGCLGCGLARSMNELIAARAFAGIGGGGMTAVVSILLSDIVSLRSRGTFQGLINIVFASGAAIGAPLGGILADSIGWRWAFLAQVPATLIAITVVSLALHLPAASTKTTLRNQFKRVDFLGAAALVCAVFSLLIGLDRGGNIAFNDPIVIGSLCFSLVAFPFFMYVECYIAAEPFAPAHIVKETTIFSSSMANFFSFAGYMAVLFYIPLYYQAVTSLSAGESGLRIVPAIVGGVLGSLFGGVMMQKTGKYKRLTVYAYSIFTLGSIPVVMFTGVAGSSAFLISIGLVAMGFGNGIGVTSTLIAMIAAAGSEEQAVATAVGYLFRALGMVTGVSVSSMLVQGSLRRELNRTLNGTDAEEIVRKVRQSLKFINELPSGTREIVVTSYQNAVHTALILGIFFGFCAVISSLFIKEKSLGR</sequence>
<dbReference type="Gene3D" id="1.20.1720.10">
    <property type="entry name" value="Multidrug resistance protein D"/>
    <property type="match status" value="1"/>
</dbReference>
<comment type="subcellular location">
    <subcellularLocation>
        <location evidence="1">Membrane</location>
        <topology evidence="1">Multi-pass membrane protein</topology>
    </subcellularLocation>
</comment>
<feature type="transmembrane region" description="Helical" evidence="6">
    <location>
        <begin position="445"/>
        <end position="463"/>
    </location>
</feature>
<feature type="transmembrane region" description="Helical" evidence="6">
    <location>
        <begin position="201"/>
        <end position="223"/>
    </location>
</feature>
<feature type="transmembrane region" description="Helical" evidence="6">
    <location>
        <begin position="85"/>
        <end position="103"/>
    </location>
</feature>